<dbReference type="Proteomes" id="UP001454036">
    <property type="component" value="Unassembled WGS sequence"/>
</dbReference>
<protein>
    <recommendedName>
        <fullName evidence="3">HNH domain-containing protein</fullName>
    </recommendedName>
</protein>
<dbReference type="PANTHER" id="PTHR33427:SF1">
    <property type="entry name" value="F6A14.21 PROTEIN"/>
    <property type="match status" value="1"/>
</dbReference>
<reference evidence="1 2" key="1">
    <citation type="submission" date="2024-01" db="EMBL/GenBank/DDBJ databases">
        <title>The complete chloroplast genome sequence of Lithospermum erythrorhizon: insights into the phylogenetic relationship among Boraginaceae species and the maternal lineages of purple gromwells.</title>
        <authorList>
            <person name="Okada T."/>
            <person name="Watanabe K."/>
        </authorList>
    </citation>
    <scope>NUCLEOTIDE SEQUENCE [LARGE SCALE GENOMIC DNA]</scope>
</reference>
<sequence>MSENPARARSFDTKAKSICWSKADVVAGRHPERWRKDAAGNVVCKRFFNCLGCLCFEYDHILPFSKGGESVAENCQILQTRVNRLKASKDDLDVDRLKDFSCDVQFTDKELDIIEMAVYGDVIRPGNQCRCRTVAEMLGKYKPKDHTAACKLPTEPL</sequence>
<evidence type="ECO:0000313" key="2">
    <source>
        <dbReference type="Proteomes" id="UP001454036"/>
    </source>
</evidence>
<organism evidence="1 2">
    <name type="scientific">Lithospermum erythrorhizon</name>
    <name type="common">Purple gromwell</name>
    <name type="synonym">Lithospermum officinale var. erythrorhizon</name>
    <dbReference type="NCBI Taxonomy" id="34254"/>
    <lineage>
        <taxon>Eukaryota</taxon>
        <taxon>Viridiplantae</taxon>
        <taxon>Streptophyta</taxon>
        <taxon>Embryophyta</taxon>
        <taxon>Tracheophyta</taxon>
        <taxon>Spermatophyta</taxon>
        <taxon>Magnoliopsida</taxon>
        <taxon>eudicotyledons</taxon>
        <taxon>Gunneridae</taxon>
        <taxon>Pentapetalae</taxon>
        <taxon>asterids</taxon>
        <taxon>lamiids</taxon>
        <taxon>Boraginales</taxon>
        <taxon>Boraginaceae</taxon>
        <taxon>Boraginoideae</taxon>
        <taxon>Lithospermeae</taxon>
        <taxon>Lithospermum</taxon>
    </lineage>
</organism>
<dbReference type="PANTHER" id="PTHR33427">
    <property type="entry name" value="HNH ENDONUCLEASE"/>
    <property type="match status" value="1"/>
</dbReference>
<keyword evidence="2" id="KW-1185">Reference proteome</keyword>
<name>A0AAV3NLF3_LITER</name>
<dbReference type="InterPro" id="IPR003615">
    <property type="entry name" value="HNH_nuc"/>
</dbReference>
<dbReference type="CDD" id="cd00085">
    <property type="entry name" value="HNHc"/>
    <property type="match status" value="1"/>
</dbReference>
<evidence type="ECO:0000313" key="1">
    <source>
        <dbReference type="EMBL" id="GAA0139772.1"/>
    </source>
</evidence>
<gene>
    <name evidence="1" type="ORF">LIER_01253</name>
</gene>
<dbReference type="AlphaFoldDB" id="A0AAV3NLF3"/>
<evidence type="ECO:0008006" key="3">
    <source>
        <dbReference type="Google" id="ProtNLM"/>
    </source>
</evidence>
<dbReference type="EMBL" id="BAABME010000118">
    <property type="protein sequence ID" value="GAA0139772.1"/>
    <property type="molecule type" value="Genomic_DNA"/>
</dbReference>
<dbReference type="Gene3D" id="1.10.30.50">
    <property type="match status" value="1"/>
</dbReference>
<proteinExistence type="predicted"/>
<comment type="caution">
    <text evidence="1">The sequence shown here is derived from an EMBL/GenBank/DDBJ whole genome shotgun (WGS) entry which is preliminary data.</text>
</comment>
<accession>A0AAV3NLF3</accession>